<dbReference type="OrthoDB" id="2013972at2759"/>
<dbReference type="InterPro" id="IPR029063">
    <property type="entry name" value="SAM-dependent_MTases_sf"/>
</dbReference>
<evidence type="ECO:0008006" key="5">
    <source>
        <dbReference type="Google" id="ProtNLM"/>
    </source>
</evidence>
<proteinExistence type="inferred from homology"/>
<name>A0A428P4C8_9HYPO</name>
<feature type="compositionally biased region" description="Low complexity" evidence="2">
    <location>
        <begin position="9"/>
        <end position="38"/>
    </location>
</feature>
<dbReference type="Gene3D" id="3.40.50.150">
    <property type="entry name" value="Vaccinia Virus protein VP39"/>
    <property type="match status" value="1"/>
</dbReference>
<feature type="region of interest" description="Disordered" evidence="2">
    <location>
        <begin position="1"/>
        <end position="64"/>
    </location>
</feature>
<dbReference type="STRING" id="1325734.A0A428P4C8"/>
<keyword evidence="4" id="KW-1185">Reference proteome</keyword>
<evidence type="ECO:0000313" key="3">
    <source>
        <dbReference type="EMBL" id="RSL47856.1"/>
    </source>
</evidence>
<dbReference type="Proteomes" id="UP000288168">
    <property type="component" value="Unassembled WGS sequence"/>
</dbReference>
<gene>
    <name evidence="3" type="ORF">CEP54_013203</name>
</gene>
<dbReference type="EMBL" id="NKCI01000208">
    <property type="protein sequence ID" value="RSL47856.1"/>
    <property type="molecule type" value="Genomic_DNA"/>
</dbReference>
<evidence type="ECO:0000256" key="2">
    <source>
        <dbReference type="SAM" id="MobiDB-lite"/>
    </source>
</evidence>
<comment type="similarity">
    <text evidence="1">Belongs to the methyltransferase superfamily. LaeA methyltransferase family.</text>
</comment>
<reference evidence="3 4" key="1">
    <citation type="submission" date="2017-06" db="EMBL/GenBank/DDBJ databases">
        <title>Comparative genomic analysis of Ambrosia Fusariam Clade fungi.</title>
        <authorList>
            <person name="Stajich J.E."/>
            <person name="Carrillo J."/>
            <person name="Kijimoto T."/>
            <person name="Eskalen A."/>
            <person name="O'Donnell K."/>
            <person name="Kasson M."/>
        </authorList>
    </citation>
    <scope>NUCLEOTIDE SEQUENCE [LARGE SCALE GENOMIC DNA]</scope>
    <source>
        <strain evidence="3 4">NRRL62584</strain>
    </source>
</reference>
<sequence length="371" mass="41290">MANENEEQAATPAAAPAPATKSPSKSPSPAPLVSSSPPRGEAIVAADHADDDFDDADSALGSDAASSTASVTASILEYRTIQGRTFHSERHATEYFTPNDDQQLQSQDITHHYLTVLLGDKLFLAPIPSDVKKVLDVGTGSGIWAIDFADQYPQAEVIGSDLSPCQPSWVPPNVQFEVDDATQPWTWKDNDFDFVHIRYLFGAIADWNAIFQQAYRCCAPGGWVQSCEADVHFFCDDDTADDPEVASYLETWAKLYEAGGAVTQRPFFVQQENLQEKGIEAAGFTNMKTVDYKLPVGGWPKDPKLAEVGRFVKLTMENDIEGYTLFMWHNVLKWPKDEYQIFLMGMRKILANRKVHAYMMVRYVYAQKPKA</sequence>
<dbReference type="PANTHER" id="PTHR43591">
    <property type="entry name" value="METHYLTRANSFERASE"/>
    <property type="match status" value="1"/>
</dbReference>
<dbReference type="AlphaFoldDB" id="A0A428P4C8"/>
<dbReference type="SUPFAM" id="SSF53335">
    <property type="entry name" value="S-adenosyl-L-methionine-dependent methyltransferases"/>
    <property type="match status" value="1"/>
</dbReference>
<accession>A0A428P4C8</accession>
<protein>
    <recommendedName>
        <fullName evidence="5">Methyltransferase</fullName>
    </recommendedName>
</protein>
<comment type="caution">
    <text evidence="3">The sequence shown here is derived from an EMBL/GenBank/DDBJ whole genome shotgun (WGS) entry which is preliminary data.</text>
</comment>
<evidence type="ECO:0000313" key="4">
    <source>
        <dbReference type="Proteomes" id="UP000288168"/>
    </source>
</evidence>
<organism evidence="3 4">
    <name type="scientific">Fusarium duplospermum</name>
    <dbReference type="NCBI Taxonomy" id="1325734"/>
    <lineage>
        <taxon>Eukaryota</taxon>
        <taxon>Fungi</taxon>
        <taxon>Dikarya</taxon>
        <taxon>Ascomycota</taxon>
        <taxon>Pezizomycotina</taxon>
        <taxon>Sordariomycetes</taxon>
        <taxon>Hypocreomycetidae</taxon>
        <taxon>Hypocreales</taxon>
        <taxon>Nectriaceae</taxon>
        <taxon>Fusarium</taxon>
        <taxon>Fusarium solani species complex</taxon>
    </lineage>
</organism>
<dbReference type="PANTHER" id="PTHR43591:SF10">
    <property type="entry name" value="ABC TRANSMEMBRANE TYPE-1 DOMAIN-CONTAINING PROTEIN-RELATED"/>
    <property type="match status" value="1"/>
</dbReference>
<dbReference type="CDD" id="cd02440">
    <property type="entry name" value="AdoMet_MTases"/>
    <property type="match status" value="1"/>
</dbReference>
<evidence type="ECO:0000256" key="1">
    <source>
        <dbReference type="ARBA" id="ARBA00038158"/>
    </source>
</evidence>
<dbReference type="GO" id="GO:0008168">
    <property type="term" value="F:methyltransferase activity"/>
    <property type="evidence" value="ECO:0007669"/>
    <property type="project" value="TreeGrafter"/>
</dbReference>
<dbReference type="Pfam" id="PF13489">
    <property type="entry name" value="Methyltransf_23"/>
    <property type="match status" value="1"/>
</dbReference>